<dbReference type="InterPro" id="IPR000387">
    <property type="entry name" value="Tyr_Pase_dom"/>
</dbReference>
<evidence type="ECO:0000256" key="2">
    <source>
        <dbReference type="ARBA" id="ARBA00022801"/>
    </source>
</evidence>
<dbReference type="GO" id="GO:0005737">
    <property type="term" value="C:cytoplasm"/>
    <property type="evidence" value="ECO:0007669"/>
    <property type="project" value="TreeGrafter"/>
</dbReference>
<comment type="caution">
    <text evidence="7">The sequence shown here is derived from an EMBL/GenBank/DDBJ whole genome shotgun (WGS) entry which is preliminary data.</text>
</comment>
<dbReference type="AlphaFoldDB" id="A0AAU9K0I2"/>
<dbReference type="SMART" id="SM00195">
    <property type="entry name" value="DSPc"/>
    <property type="match status" value="1"/>
</dbReference>
<gene>
    <name evidence="7" type="ORF">BSTOLATCC_MIC52260</name>
</gene>
<evidence type="ECO:0000256" key="1">
    <source>
        <dbReference type="ARBA" id="ARBA00008601"/>
    </source>
</evidence>
<dbReference type="PANTHER" id="PTHR10159:SF511">
    <property type="entry name" value="DUAL SPECIFICITY PROTEIN PHOSPHATASE 1"/>
    <property type="match status" value="1"/>
</dbReference>
<evidence type="ECO:0008006" key="9">
    <source>
        <dbReference type="Google" id="ProtNLM"/>
    </source>
</evidence>
<dbReference type="CDD" id="cd14498">
    <property type="entry name" value="DSP"/>
    <property type="match status" value="1"/>
</dbReference>
<evidence type="ECO:0000313" key="7">
    <source>
        <dbReference type="EMBL" id="CAG9330850.1"/>
    </source>
</evidence>
<evidence type="ECO:0000256" key="3">
    <source>
        <dbReference type="ARBA" id="ARBA00022912"/>
    </source>
</evidence>
<name>A0AAU9K0I2_9CILI</name>
<dbReference type="InterPro" id="IPR000340">
    <property type="entry name" value="Dual-sp_phosphatase_cat-dom"/>
</dbReference>
<comment type="catalytic activity">
    <reaction evidence="4">
        <text>O-phospho-L-threonyl-[protein] + H2O = L-threonyl-[protein] + phosphate</text>
        <dbReference type="Rhea" id="RHEA:47004"/>
        <dbReference type="Rhea" id="RHEA-COMP:11060"/>
        <dbReference type="Rhea" id="RHEA-COMP:11605"/>
        <dbReference type="ChEBI" id="CHEBI:15377"/>
        <dbReference type="ChEBI" id="CHEBI:30013"/>
        <dbReference type="ChEBI" id="CHEBI:43474"/>
        <dbReference type="ChEBI" id="CHEBI:61977"/>
        <dbReference type="EC" id="3.1.3.16"/>
    </reaction>
</comment>
<dbReference type="Gene3D" id="3.90.190.10">
    <property type="entry name" value="Protein tyrosine phosphatase superfamily"/>
    <property type="match status" value="1"/>
</dbReference>
<evidence type="ECO:0000256" key="4">
    <source>
        <dbReference type="ARBA" id="ARBA00048336"/>
    </source>
</evidence>
<comment type="similarity">
    <text evidence="1">Belongs to the protein-tyrosine phosphatase family. Non-receptor class dual specificity subfamily.</text>
</comment>
<feature type="domain" description="Tyrosine specific protein phosphatases" evidence="6">
    <location>
        <begin position="108"/>
        <end position="168"/>
    </location>
</feature>
<dbReference type="SUPFAM" id="SSF52799">
    <property type="entry name" value="(Phosphotyrosine protein) phosphatases II"/>
    <property type="match status" value="1"/>
</dbReference>
<dbReference type="Proteomes" id="UP001162131">
    <property type="component" value="Unassembled WGS sequence"/>
</dbReference>
<protein>
    <recommendedName>
        <fullName evidence="9">Dual specificity protein phosphatase 1</fullName>
    </recommendedName>
</protein>
<dbReference type="GO" id="GO:0008330">
    <property type="term" value="F:protein tyrosine/threonine phosphatase activity"/>
    <property type="evidence" value="ECO:0007669"/>
    <property type="project" value="TreeGrafter"/>
</dbReference>
<dbReference type="PANTHER" id="PTHR10159">
    <property type="entry name" value="DUAL SPECIFICITY PROTEIN PHOSPHATASE"/>
    <property type="match status" value="1"/>
</dbReference>
<keyword evidence="3" id="KW-0904">Protein phosphatase</keyword>
<keyword evidence="2" id="KW-0378">Hydrolase</keyword>
<dbReference type="PROSITE" id="PS00383">
    <property type="entry name" value="TYR_PHOSPHATASE_1"/>
    <property type="match status" value="1"/>
</dbReference>
<dbReference type="GO" id="GO:0004722">
    <property type="term" value="F:protein serine/threonine phosphatase activity"/>
    <property type="evidence" value="ECO:0007669"/>
    <property type="project" value="UniProtKB-EC"/>
</dbReference>
<dbReference type="GO" id="GO:0017017">
    <property type="term" value="F:MAP kinase tyrosine/serine/threonine phosphatase activity"/>
    <property type="evidence" value="ECO:0007669"/>
    <property type="project" value="TreeGrafter"/>
</dbReference>
<sequence length="187" mass="21031">MESAADPEIKNLEEPLPGVPNDEKMMKLMVQIRMILALKYAKTDNQPSEVLENLYIGSVGAAMCKKNLKDLGITHILIVADQLAPAFPEEFIYKQINILDSPDSNIIDTFTDAFQFIDQGRAQGKVLVHCFAGKSRSGTICIGYVMKERNCSLLDAFRYVREKRDAVLPNTGFMNQLKRYESVLNPN</sequence>
<organism evidence="7 8">
    <name type="scientific">Blepharisma stoltei</name>
    <dbReference type="NCBI Taxonomy" id="1481888"/>
    <lineage>
        <taxon>Eukaryota</taxon>
        <taxon>Sar</taxon>
        <taxon>Alveolata</taxon>
        <taxon>Ciliophora</taxon>
        <taxon>Postciliodesmatophora</taxon>
        <taxon>Heterotrichea</taxon>
        <taxon>Heterotrichida</taxon>
        <taxon>Blepharismidae</taxon>
        <taxon>Blepharisma</taxon>
    </lineage>
</organism>
<dbReference type="InterPro" id="IPR016130">
    <property type="entry name" value="Tyr_Pase_AS"/>
</dbReference>
<dbReference type="Pfam" id="PF00782">
    <property type="entry name" value="DSPc"/>
    <property type="match status" value="1"/>
</dbReference>
<evidence type="ECO:0000313" key="8">
    <source>
        <dbReference type="Proteomes" id="UP001162131"/>
    </source>
</evidence>
<accession>A0AAU9K0I2</accession>
<evidence type="ECO:0000259" key="6">
    <source>
        <dbReference type="PROSITE" id="PS50056"/>
    </source>
</evidence>
<dbReference type="PROSITE" id="PS50054">
    <property type="entry name" value="TYR_PHOSPHATASE_DUAL"/>
    <property type="match status" value="1"/>
</dbReference>
<feature type="domain" description="Tyrosine-protein phosphatase" evidence="5">
    <location>
        <begin position="46"/>
        <end position="186"/>
    </location>
</feature>
<evidence type="ECO:0000259" key="5">
    <source>
        <dbReference type="PROSITE" id="PS50054"/>
    </source>
</evidence>
<keyword evidence="8" id="KW-1185">Reference proteome</keyword>
<dbReference type="FunFam" id="3.90.190.10:FF:000004">
    <property type="entry name" value="Protein phosphatase Slingshot homolog 2"/>
    <property type="match status" value="1"/>
</dbReference>
<reference evidence="7" key="1">
    <citation type="submission" date="2021-09" db="EMBL/GenBank/DDBJ databases">
        <authorList>
            <consortium name="AG Swart"/>
            <person name="Singh M."/>
            <person name="Singh A."/>
            <person name="Seah K."/>
            <person name="Emmerich C."/>
        </authorList>
    </citation>
    <scope>NUCLEOTIDE SEQUENCE</scope>
    <source>
        <strain evidence="7">ATCC30299</strain>
    </source>
</reference>
<dbReference type="EMBL" id="CAJZBQ010000052">
    <property type="protein sequence ID" value="CAG9330850.1"/>
    <property type="molecule type" value="Genomic_DNA"/>
</dbReference>
<dbReference type="GO" id="GO:0033550">
    <property type="term" value="F:MAP kinase tyrosine phosphatase activity"/>
    <property type="evidence" value="ECO:0007669"/>
    <property type="project" value="TreeGrafter"/>
</dbReference>
<dbReference type="InterPro" id="IPR029021">
    <property type="entry name" value="Prot-tyrosine_phosphatase-like"/>
</dbReference>
<dbReference type="PROSITE" id="PS50056">
    <property type="entry name" value="TYR_PHOSPHATASE_2"/>
    <property type="match status" value="1"/>
</dbReference>
<proteinExistence type="inferred from homology"/>
<dbReference type="InterPro" id="IPR020422">
    <property type="entry name" value="TYR_PHOSPHATASE_DUAL_dom"/>
</dbReference>
<dbReference type="GO" id="GO:0043409">
    <property type="term" value="P:negative regulation of MAPK cascade"/>
    <property type="evidence" value="ECO:0007669"/>
    <property type="project" value="TreeGrafter"/>
</dbReference>